<feature type="region of interest" description="Disordered" evidence="1">
    <location>
        <begin position="95"/>
        <end position="129"/>
    </location>
</feature>
<evidence type="ECO:0000313" key="3">
    <source>
        <dbReference type="WBParaSite" id="scaffold9007_cov145.g13573"/>
    </source>
</evidence>
<sequence>MYVYKWTLFNYPYYPQQDFDDEGSDNGKEDSQSTDYSYRDRKRRSVSLMSQSNKGKEENGGIQGNNFDKNQIINFDSKHQFRKVSVQSTLDGAQSFVAGNTTRNPYFPTNLTKNLDNGYPNPEPKFLLK</sequence>
<dbReference type="WBParaSite" id="scaffold9007_cov145.g13573">
    <property type="protein sequence ID" value="scaffold9007_cov145.g13573"/>
    <property type="gene ID" value="scaffold9007_cov145.g13573"/>
</dbReference>
<keyword evidence="2" id="KW-1185">Reference proteome</keyword>
<feature type="region of interest" description="Disordered" evidence="1">
    <location>
        <begin position="17"/>
        <end position="68"/>
    </location>
</feature>
<accession>A0A915N7D6</accession>
<dbReference type="AlphaFoldDB" id="A0A915N7D6"/>
<reference evidence="3" key="1">
    <citation type="submission" date="2022-11" db="UniProtKB">
        <authorList>
            <consortium name="WormBaseParasite"/>
        </authorList>
    </citation>
    <scope>IDENTIFICATION</scope>
</reference>
<evidence type="ECO:0000313" key="2">
    <source>
        <dbReference type="Proteomes" id="UP000887561"/>
    </source>
</evidence>
<protein>
    <submittedName>
        <fullName evidence="3">Uncharacterized protein</fullName>
    </submittedName>
</protein>
<organism evidence="2 3">
    <name type="scientific">Meloidogyne javanica</name>
    <name type="common">Root-knot nematode worm</name>
    <dbReference type="NCBI Taxonomy" id="6303"/>
    <lineage>
        <taxon>Eukaryota</taxon>
        <taxon>Metazoa</taxon>
        <taxon>Ecdysozoa</taxon>
        <taxon>Nematoda</taxon>
        <taxon>Chromadorea</taxon>
        <taxon>Rhabditida</taxon>
        <taxon>Tylenchina</taxon>
        <taxon>Tylenchomorpha</taxon>
        <taxon>Tylenchoidea</taxon>
        <taxon>Meloidogynidae</taxon>
        <taxon>Meloidogyninae</taxon>
        <taxon>Meloidogyne</taxon>
        <taxon>Meloidogyne incognita group</taxon>
    </lineage>
</organism>
<feature type="compositionally biased region" description="Polar residues" evidence="1">
    <location>
        <begin position="95"/>
        <end position="115"/>
    </location>
</feature>
<dbReference type="Proteomes" id="UP000887561">
    <property type="component" value="Unplaced"/>
</dbReference>
<proteinExistence type="predicted"/>
<name>A0A915N7D6_MELJA</name>
<evidence type="ECO:0000256" key="1">
    <source>
        <dbReference type="SAM" id="MobiDB-lite"/>
    </source>
</evidence>